<reference evidence="9 10" key="1">
    <citation type="submission" date="2020-08" db="EMBL/GenBank/DDBJ databases">
        <title>Genomic Encyclopedia of Type Strains, Phase IV (KMG-IV): sequencing the most valuable type-strain genomes for metagenomic binning, comparative biology and taxonomic classification.</title>
        <authorList>
            <person name="Goeker M."/>
        </authorList>
    </citation>
    <scope>NUCLEOTIDE SEQUENCE [LARGE SCALE GENOMIC DNA]</scope>
    <source>
        <strain evidence="9 10">DSM 27939</strain>
    </source>
</reference>
<evidence type="ECO:0000259" key="8">
    <source>
        <dbReference type="PROSITE" id="PS50109"/>
    </source>
</evidence>
<dbReference type="SUPFAM" id="SSF55874">
    <property type="entry name" value="ATPase domain of HSP90 chaperone/DNA topoisomerase II/histidine kinase"/>
    <property type="match status" value="1"/>
</dbReference>
<dbReference type="InterPro" id="IPR004358">
    <property type="entry name" value="Sig_transdc_His_kin-like_C"/>
</dbReference>
<dbReference type="PRINTS" id="PR00344">
    <property type="entry name" value="BCTRLSENSOR"/>
</dbReference>
<evidence type="ECO:0000313" key="10">
    <source>
        <dbReference type="Proteomes" id="UP000552709"/>
    </source>
</evidence>
<name>A0A7W8JYX3_9DEIO</name>
<dbReference type="InterPro" id="IPR005467">
    <property type="entry name" value="His_kinase_dom"/>
</dbReference>
<keyword evidence="5 9" id="KW-0418">Kinase</keyword>
<dbReference type="PROSITE" id="PS50109">
    <property type="entry name" value="HIS_KIN"/>
    <property type="match status" value="1"/>
</dbReference>
<dbReference type="GO" id="GO:0000156">
    <property type="term" value="F:phosphorelay response regulator activity"/>
    <property type="evidence" value="ECO:0007669"/>
    <property type="project" value="TreeGrafter"/>
</dbReference>
<evidence type="ECO:0000256" key="6">
    <source>
        <dbReference type="SAM" id="Coils"/>
    </source>
</evidence>
<dbReference type="Gene3D" id="3.30.565.10">
    <property type="entry name" value="Histidine kinase-like ATPase, C-terminal domain"/>
    <property type="match status" value="1"/>
</dbReference>
<keyword evidence="6" id="KW-0175">Coiled coil</keyword>
<dbReference type="PANTHER" id="PTHR42878">
    <property type="entry name" value="TWO-COMPONENT HISTIDINE KINASE"/>
    <property type="match status" value="1"/>
</dbReference>
<gene>
    <name evidence="9" type="ORF">HNQ08_004907</name>
</gene>
<dbReference type="InterPro" id="IPR050351">
    <property type="entry name" value="BphY/WalK/GraS-like"/>
</dbReference>
<dbReference type="SUPFAM" id="SSF47384">
    <property type="entry name" value="Homodimeric domain of signal transducing histidine kinase"/>
    <property type="match status" value="1"/>
</dbReference>
<dbReference type="Pfam" id="PF00512">
    <property type="entry name" value="HisKA"/>
    <property type="match status" value="1"/>
</dbReference>
<dbReference type="InterPro" id="IPR036097">
    <property type="entry name" value="HisK_dim/P_sf"/>
</dbReference>
<dbReference type="PANTHER" id="PTHR42878:SF15">
    <property type="entry name" value="BACTERIOPHYTOCHROME"/>
    <property type="match status" value="1"/>
</dbReference>
<dbReference type="AlphaFoldDB" id="A0A7W8JYX3"/>
<dbReference type="GO" id="GO:0000155">
    <property type="term" value="F:phosphorelay sensor kinase activity"/>
    <property type="evidence" value="ECO:0007669"/>
    <property type="project" value="InterPro"/>
</dbReference>
<keyword evidence="10" id="KW-1185">Reference proteome</keyword>
<dbReference type="EMBL" id="JACHFL010000022">
    <property type="protein sequence ID" value="MBB5365781.1"/>
    <property type="molecule type" value="Genomic_DNA"/>
</dbReference>
<evidence type="ECO:0000313" key="9">
    <source>
        <dbReference type="EMBL" id="MBB5365781.1"/>
    </source>
</evidence>
<protein>
    <recommendedName>
        <fullName evidence="2">histidine kinase</fullName>
        <ecNumber evidence="2">2.7.13.3</ecNumber>
    </recommendedName>
</protein>
<dbReference type="SUPFAM" id="SSF55781">
    <property type="entry name" value="GAF domain-like"/>
    <property type="match status" value="3"/>
</dbReference>
<dbReference type="FunFam" id="3.30.565.10:FF:000006">
    <property type="entry name" value="Sensor histidine kinase WalK"/>
    <property type="match status" value="1"/>
</dbReference>
<dbReference type="SMART" id="SM00388">
    <property type="entry name" value="HisKA"/>
    <property type="match status" value="1"/>
</dbReference>
<dbReference type="SMART" id="SM00387">
    <property type="entry name" value="HATPase_c"/>
    <property type="match status" value="1"/>
</dbReference>
<dbReference type="Pfam" id="PF02518">
    <property type="entry name" value="HATPase_c"/>
    <property type="match status" value="1"/>
</dbReference>
<evidence type="ECO:0000256" key="5">
    <source>
        <dbReference type="ARBA" id="ARBA00022777"/>
    </source>
</evidence>
<feature type="region of interest" description="Disordered" evidence="7">
    <location>
        <begin position="739"/>
        <end position="759"/>
    </location>
</feature>
<evidence type="ECO:0000256" key="3">
    <source>
        <dbReference type="ARBA" id="ARBA00022553"/>
    </source>
</evidence>
<dbReference type="InterPro" id="IPR036890">
    <property type="entry name" value="HATPase_C_sf"/>
</dbReference>
<sequence>MTQTHGEALDLFVAFTEAAGQITDLDDLAHLALETLRTLIPGANVAFTERTPTHWQLRQWTDNLAPDLLAMAQQRGFPLETPVFAELVGTGQPSFVDGWRAAEQAVAHTEQFQAVAHYPIVQGSEVVAAIGLAVTDQHVWTDRQKAIVRSVGRSFSLLYERVRVTDELRVQQKEAEARTQVLELLANLTAKLTTEADDEVLIQRAQTQVLALLPPSHAAYWEPKGKLWRLGAHVNDVGNAELMAMMRAGVPVGQIPTLDTPWETGEALWQDDYARDTDVDAELTQHVYAVASLPIGVGPGQRGVINFSTFEPHRWSAPERALLTTLARGLWLALDRTAALRRQRDEAQKRSQALEAFALLSRDLAAETDRYALIRRAQKIILSLLPPGSSVYWELEHHSWRPKTQVGEYDPVMQAYLEEHGLPEDAPGCAVPWRSGEPHYQDQYALGTDVSSDMHVPVDTTAMLPVRVQGQPVGLLGIGLFGVQPWTWLDRTVLETAVSSLNLMLDRAQGVAALAERTAELERTNAELQTSNEELEAFTYSASHDLRTPIRHIKGFGELALKALRDTPNPRVERHLGIVLSAADRMTALIDAMLVLSRAGQAELHVRPLALDLLVAQALRDAEIEFPHMTVDWQIGPLPTAPADPVTIQQVLTNLLSNAVKYAASERPLQVHLWAEERPGAWAIQVRDNGVGFDPLYAGKLFGVFQRLHLQEQFAGTGIGLATVRRIVTRHGGQVWAEGRPGEGATFGFTRPTGPSQVR</sequence>
<evidence type="ECO:0000256" key="7">
    <source>
        <dbReference type="SAM" id="MobiDB-lite"/>
    </source>
</evidence>
<dbReference type="Proteomes" id="UP000552709">
    <property type="component" value="Unassembled WGS sequence"/>
</dbReference>
<dbReference type="Gene3D" id="3.30.450.40">
    <property type="match status" value="3"/>
</dbReference>
<proteinExistence type="predicted"/>
<evidence type="ECO:0000256" key="2">
    <source>
        <dbReference type="ARBA" id="ARBA00012438"/>
    </source>
</evidence>
<dbReference type="CDD" id="cd00082">
    <property type="entry name" value="HisKA"/>
    <property type="match status" value="1"/>
</dbReference>
<dbReference type="GO" id="GO:0007234">
    <property type="term" value="P:osmosensory signaling via phosphorelay pathway"/>
    <property type="evidence" value="ECO:0007669"/>
    <property type="project" value="TreeGrafter"/>
</dbReference>
<evidence type="ECO:0000256" key="1">
    <source>
        <dbReference type="ARBA" id="ARBA00000085"/>
    </source>
</evidence>
<keyword evidence="4" id="KW-0808">Transferase</keyword>
<dbReference type="Gene3D" id="1.10.287.130">
    <property type="match status" value="1"/>
</dbReference>
<comment type="caution">
    <text evidence="9">The sequence shown here is derived from an EMBL/GenBank/DDBJ whole genome shotgun (WGS) entry which is preliminary data.</text>
</comment>
<dbReference type="InterPro" id="IPR029016">
    <property type="entry name" value="GAF-like_dom_sf"/>
</dbReference>
<dbReference type="GO" id="GO:0030295">
    <property type="term" value="F:protein kinase activator activity"/>
    <property type="evidence" value="ECO:0007669"/>
    <property type="project" value="TreeGrafter"/>
</dbReference>
<dbReference type="InterPro" id="IPR003661">
    <property type="entry name" value="HisK_dim/P_dom"/>
</dbReference>
<feature type="domain" description="Histidine kinase" evidence="8">
    <location>
        <begin position="541"/>
        <end position="755"/>
    </location>
</feature>
<dbReference type="EC" id="2.7.13.3" evidence="2"/>
<accession>A0A7W8JYX3</accession>
<comment type="catalytic activity">
    <reaction evidence="1">
        <text>ATP + protein L-histidine = ADP + protein N-phospho-L-histidine.</text>
        <dbReference type="EC" id="2.7.13.3"/>
    </reaction>
</comment>
<dbReference type="InterPro" id="IPR003594">
    <property type="entry name" value="HATPase_dom"/>
</dbReference>
<feature type="coiled-coil region" evidence="6">
    <location>
        <begin position="511"/>
        <end position="538"/>
    </location>
</feature>
<evidence type="ECO:0000256" key="4">
    <source>
        <dbReference type="ARBA" id="ARBA00022679"/>
    </source>
</evidence>
<organism evidence="9 10">
    <name type="scientific">Deinococcus humi</name>
    <dbReference type="NCBI Taxonomy" id="662880"/>
    <lineage>
        <taxon>Bacteria</taxon>
        <taxon>Thermotogati</taxon>
        <taxon>Deinococcota</taxon>
        <taxon>Deinococci</taxon>
        <taxon>Deinococcales</taxon>
        <taxon>Deinococcaceae</taxon>
        <taxon>Deinococcus</taxon>
    </lineage>
</organism>
<dbReference type="RefSeq" id="WP_229790293.1">
    <property type="nucleotide sequence ID" value="NZ_JACHFL010000022.1"/>
</dbReference>
<keyword evidence="3" id="KW-0597">Phosphoprotein</keyword>